<organism evidence="2 3">
    <name type="scientific">Roseomonas alba</name>
    <dbReference type="NCBI Taxonomy" id="2846776"/>
    <lineage>
        <taxon>Bacteria</taxon>
        <taxon>Pseudomonadati</taxon>
        <taxon>Pseudomonadota</taxon>
        <taxon>Alphaproteobacteria</taxon>
        <taxon>Acetobacterales</taxon>
        <taxon>Roseomonadaceae</taxon>
        <taxon>Roseomonas</taxon>
    </lineage>
</organism>
<keyword evidence="1" id="KW-0732">Signal</keyword>
<dbReference type="RefSeq" id="WP_219766919.1">
    <property type="nucleotide sequence ID" value="NZ_JAHYBZ010000020.1"/>
</dbReference>
<accession>A0ABS7AIP7</accession>
<gene>
    <name evidence="2" type="ORF">KPL78_29675</name>
</gene>
<feature type="signal peptide" evidence="1">
    <location>
        <begin position="1"/>
        <end position="19"/>
    </location>
</feature>
<sequence>MRPLTAALIALTIASPAVAQPRSTASQGRLAAGLGIPMTAFPERFNGAAVALKLDVRAATRECDPPPTRPGSFRTCMFTIGHGLVAVASATGDHETLRSVEIFQEVARTDPAAGTADLLASTAVLYRLFEPGATPAQTRAASAALFGSSSPGFHETQLRETAFTRVVMPGVRITVSARVAGDND</sequence>
<proteinExistence type="predicted"/>
<protein>
    <submittedName>
        <fullName evidence="2">Uncharacterized protein</fullName>
    </submittedName>
</protein>
<evidence type="ECO:0000256" key="1">
    <source>
        <dbReference type="SAM" id="SignalP"/>
    </source>
</evidence>
<keyword evidence="3" id="KW-1185">Reference proteome</keyword>
<name>A0ABS7AIP7_9PROT</name>
<evidence type="ECO:0000313" key="2">
    <source>
        <dbReference type="EMBL" id="MBW6402053.1"/>
    </source>
</evidence>
<feature type="chain" id="PRO_5047409272" evidence="1">
    <location>
        <begin position="20"/>
        <end position="184"/>
    </location>
</feature>
<comment type="caution">
    <text evidence="2">The sequence shown here is derived from an EMBL/GenBank/DDBJ whole genome shotgun (WGS) entry which is preliminary data.</text>
</comment>
<dbReference type="EMBL" id="JAHYBZ010000020">
    <property type="protein sequence ID" value="MBW6402053.1"/>
    <property type="molecule type" value="Genomic_DNA"/>
</dbReference>
<dbReference type="Proteomes" id="UP001196565">
    <property type="component" value="Unassembled WGS sequence"/>
</dbReference>
<evidence type="ECO:0000313" key="3">
    <source>
        <dbReference type="Proteomes" id="UP001196565"/>
    </source>
</evidence>
<reference evidence="2 3" key="1">
    <citation type="submission" date="2021-07" db="EMBL/GenBank/DDBJ databases">
        <authorList>
            <person name="So Y."/>
        </authorList>
    </citation>
    <scope>NUCLEOTIDE SEQUENCE [LARGE SCALE GENOMIC DNA]</scope>
    <source>
        <strain evidence="2 3">HJA6</strain>
    </source>
</reference>